<feature type="region of interest" description="Disordered" evidence="1">
    <location>
        <begin position="1"/>
        <end position="62"/>
    </location>
</feature>
<evidence type="ECO:0000313" key="3">
    <source>
        <dbReference type="EMBL" id="CAF1395707.1"/>
    </source>
</evidence>
<dbReference type="EMBL" id="CAJNOQ010010842">
    <property type="protein sequence ID" value="CAF1262312.1"/>
    <property type="molecule type" value="Genomic_DNA"/>
</dbReference>
<evidence type="ECO:0000256" key="1">
    <source>
        <dbReference type="SAM" id="MobiDB-lite"/>
    </source>
</evidence>
<dbReference type="Proteomes" id="UP000663829">
    <property type="component" value="Unassembled WGS sequence"/>
</dbReference>
<comment type="caution">
    <text evidence="2">The sequence shown here is derived from an EMBL/GenBank/DDBJ whole genome shotgun (WGS) entry which is preliminary data.</text>
</comment>
<evidence type="ECO:0000313" key="5">
    <source>
        <dbReference type="EMBL" id="CAF4203131.1"/>
    </source>
</evidence>
<name>A0A815AP44_9BILA</name>
<dbReference type="EMBL" id="CAJOBC010019350">
    <property type="protein sequence ID" value="CAF4041490.1"/>
    <property type="molecule type" value="Genomic_DNA"/>
</dbReference>
<dbReference type="Proteomes" id="UP000677228">
    <property type="component" value="Unassembled WGS sequence"/>
</dbReference>
<dbReference type="AlphaFoldDB" id="A0A815AP44"/>
<dbReference type="EMBL" id="CAJOBA010047602">
    <property type="protein sequence ID" value="CAF4203131.1"/>
    <property type="molecule type" value="Genomic_DNA"/>
</dbReference>
<protein>
    <submittedName>
        <fullName evidence="2">Uncharacterized protein</fullName>
    </submittedName>
</protein>
<evidence type="ECO:0000313" key="2">
    <source>
        <dbReference type="EMBL" id="CAF1262312.1"/>
    </source>
</evidence>
<organism evidence="2 6">
    <name type="scientific">Didymodactylos carnosus</name>
    <dbReference type="NCBI Taxonomy" id="1234261"/>
    <lineage>
        <taxon>Eukaryota</taxon>
        <taxon>Metazoa</taxon>
        <taxon>Spiralia</taxon>
        <taxon>Gnathifera</taxon>
        <taxon>Rotifera</taxon>
        <taxon>Eurotatoria</taxon>
        <taxon>Bdelloidea</taxon>
        <taxon>Philodinida</taxon>
        <taxon>Philodinidae</taxon>
        <taxon>Didymodactylos</taxon>
    </lineage>
</organism>
<proteinExistence type="predicted"/>
<dbReference type="Proteomes" id="UP000682733">
    <property type="component" value="Unassembled WGS sequence"/>
</dbReference>
<dbReference type="EMBL" id="CAJNOK010025891">
    <property type="protein sequence ID" value="CAF1395707.1"/>
    <property type="molecule type" value="Genomic_DNA"/>
</dbReference>
<dbReference type="Proteomes" id="UP000681722">
    <property type="component" value="Unassembled WGS sequence"/>
</dbReference>
<reference evidence="2" key="1">
    <citation type="submission" date="2021-02" db="EMBL/GenBank/DDBJ databases">
        <authorList>
            <person name="Nowell W R."/>
        </authorList>
    </citation>
    <scope>NUCLEOTIDE SEQUENCE</scope>
</reference>
<evidence type="ECO:0000313" key="6">
    <source>
        <dbReference type="Proteomes" id="UP000663829"/>
    </source>
</evidence>
<keyword evidence="6" id="KW-1185">Reference proteome</keyword>
<feature type="compositionally biased region" description="Polar residues" evidence="1">
    <location>
        <begin position="1"/>
        <end position="17"/>
    </location>
</feature>
<evidence type="ECO:0000313" key="4">
    <source>
        <dbReference type="EMBL" id="CAF4041490.1"/>
    </source>
</evidence>
<accession>A0A815AP44</accession>
<gene>
    <name evidence="2" type="ORF">GPM918_LOCUS26668</name>
    <name evidence="3" type="ORF">OVA965_LOCUS32798</name>
    <name evidence="4" type="ORF">SRO942_LOCUS26867</name>
    <name evidence="5" type="ORF">TMI583_LOCUS33662</name>
</gene>
<sequence length="89" mass="9660">MNETQSSGTEQQQISSQVEEHLLDNIIVHDSQPSSPQEPLLARKPAKRRAVWSPISPDTSEVLIPTSSIDIPTNISFASAPGATSNEHQ</sequence>